<feature type="region of interest" description="Disordered" evidence="1">
    <location>
        <begin position="284"/>
        <end position="352"/>
    </location>
</feature>
<dbReference type="Proteomes" id="UP001332243">
    <property type="component" value="Unassembled WGS sequence"/>
</dbReference>
<accession>A0ABU7RSI3</accession>
<feature type="transmembrane region" description="Helical" evidence="2">
    <location>
        <begin position="97"/>
        <end position="117"/>
    </location>
</feature>
<dbReference type="EMBL" id="JAZGQK010000011">
    <property type="protein sequence ID" value="MEE6259468.1"/>
    <property type="molecule type" value="Genomic_DNA"/>
</dbReference>
<feature type="compositionally biased region" description="Pro residues" evidence="1">
    <location>
        <begin position="337"/>
        <end position="352"/>
    </location>
</feature>
<protein>
    <submittedName>
        <fullName evidence="3">MFS transporter permease</fullName>
    </submittedName>
</protein>
<keyword evidence="2" id="KW-0472">Membrane</keyword>
<keyword evidence="2" id="KW-0812">Transmembrane</keyword>
<feature type="transmembrane region" description="Helical" evidence="2">
    <location>
        <begin position="206"/>
        <end position="228"/>
    </location>
</feature>
<reference evidence="3 4" key="1">
    <citation type="submission" date="2024-01" db="EMBL/GenBank/DDBJ databases">
        <title>Genome insights into Plantactinospora sonchi sp. nov.</title>
        <authorList>
            <person name="Wang L."/>
        </authorList>
    </citation>
    <scope>NUCLEOTIDE SEQUENCE [LARGE SCALE GENOMIC DNA]</scope>
    <source>
        <strain evidence="3 4">NEAU-QY2</strain>
    </source>
</reference>
<name>A0ABU7RSI3_9ACTN</name>
<evidence type="ECO:0000313" key="4">
    <source>
        <dbReference type="Proteomes" id="UP001332243"/>
    </source>
</evidence>
<evidence type="ECO:0000313" key="3">
    <source>
        <dbReference type="EMBL" id="MEE6259468.1"/>
    </source>
</evidence>
<organism evidence="3 4">
    <name type="scientific">Plantactinospora sonchi</name>
    <dbReference type="NCBI Taxonomy" id="1544735"/>
    <lineage>
        <taxon>Bacteria</taxon>
        <taxon>Bacillati</taxon>
        <taxon>Actinomycetota</taxon>
        <taxon>Actinomycetes</taxon>
        <taxon>Micromonosporales</taxon>
        <taxon>Micromonosporaceae</taxon>
        <taxon>Plantactinospora</taxon>
    </lineage>
</organism>
<keyword evidence="4" id="KW-1185">Reference proteome</keyword>
<feature type="transmembrane region" description="Helical" evidence="2">
    <location>
        <begin position="235"/>
        <end position="256"/>
    </location>
</feature>
<feature type="transmembrane region" description="Helical" evidence="2">
    <location>
        <begin position="28"/>
        <end position="45"/>
    </location>
</feature>
<feature type="transmembrane region" description="Helical" evidence="2">
    <location>
        <begin position="73"/>
        <end position="90"/>
    </location>
</feature>
<evidence type="ECO:0000256" key="2">
    <source>
        <dbReference type="SAM" id="Phobius"/>
    </source>
</evidence>
<gene>
    <name evidence="3" type="ORF">V1633_13335</name>
</gene>
<comment type="caution">
    <text evidence="3">The sequence shown here is derived from an EMBL/GenBank/DDBJ whole genome shotgun (WGS) entry which is preliminary data.</text>
</comment>
<dbReference type="RefSeq" id="WP_331214591.1">
    <property type="nucleotide sequence ID" value="NZ_JAZGQK010000011.1"/>
</dbReference>
<evidence type="ECO:0000256" key="1">
    <source>
        <dbReference type="SAM" id="MobiDB-lite"/>
    </source>
</evidence>
<keyword evidence="2" id="KW-1133">Transmembrane helix</keyword>
<proteinExistence type="predicted"/>
<sequence>MTYRTLPAAISRWLTEPVPRGRIAAFRTLVYLFVAADLVIFTPWVRHKTDIPGELYQPLLVGRLLPLPTPNPLLVEVIFWALLLLSLAAATGRAPRALGWPVFLLYFEWMIIAMSYGKVDHDRFAFLVALAVLPTAGRARHGDGERTEAGGWALRVTQIAVVCTYFLAAWAKLRFGGIEWLTSSVLARAIIRRGTELADLIAQVPYLLIAAQFGIIAFELLSPLVFVVSARWRQAVVAFFYSFHLVTFATITISFAPHLVAMTSFLELERLRPIDRLVRWRARRSGGDAGPNRIGEPRPAGPNRIGEPQPVAPSVEAADPPGTVGSPANSGGIGGPAVPPEAPPVQPSPAVP</sequence>